<keyword evidence="2" id="KW-1185">Reference proteome</keyword>
<dbReference type="Proteomes" id="UP001138540">
    <property type="component" value="Unassembled WGS sequence"/>
</dbReference>
<sequence>MTLANAIARMERVLIDHGKATANLRADTDYDAWWSARKAVDKMSTDALTSAGAAVTSDWRGAAIRLAGVRSTSTCGLRGAMTNWLRLARDRHARQQLEDFGKAD</sequence>
<accession>A0ABR6NL68</accession>
<protein>
    <submittedName>
        <fullName evidence="1">Uncharacterized protein</fullName>
    </submittedName>
</protein>
<dbReference type="EMBL" id="JACHKA010000001">
    <property type="protein sequence ID" value="MBB5987412.1"/>
    <property type="molecule type" value="Genomic_DNA"/>
</dbReference>
<dbReference type="RefSeq" id="WP_184155925.1">
    <property type="nucleotide sequence ID" value="NZ_JACHKA010000001.1"/>
</dbReference>
<name>A0ABR6NL68_9SPHN</name>
<reference evidence="1 2" key="1">
    <citation type="submission" date="2020-08" db="EMBL/GenBank/DDBJ databases">
        <title>Exploring microbial biodiversity for novel pathways involved in the catabolism of aromatic compounds derived from lignin.</title>
        <authorList>
            <person name="Elkins J."/>
        </authorList>
    </citation>
    <scope>NUCLEOTIDE SEQUENCE [LARGE SCALE GENOMIC DNA]</scope>
    <source>
        <strain evidence="1 2">B1D3A</strain>
    </source>
</reference>
<proteinExistence type="predicted"/>
<comment type="caution">
    <text evidence="1">The sequence shown here is derived from an EMBL/GenBank/DDBJ whole genome shotgun (WGS) entry which is preliminary data.</text>
</comment>
<organism evidence="1 2">
    <name type="scientific">Sphingobium lignivorans</name>
    <dbReference type="NCBI Taxonomy" id="2735886"/>
    <lineage>
        <taxon>Bacteria</taxon>
        <taxon>Pseudomonadati</taxon>
        <taxon>Pseudomonadota</taxon>
        <taxon>Alphaproteobacteria</taxon>
        <taxon>Sphingomonadales</taxon>
        <taxon>Sphingomonadaceae</taxon>
        <taxon>Sphingobium</taxon>
    </lineage>
</organism>
<gene>
    <name evidence="1" type="ORF">HNP60_003386</name>
</gene>
<evidence type="ECO:0000313" key="2">
    <source>
        <dbReference type="Proteomes" id="UP001138540"/>
    </source>
</evidence>
<evidence type="ECO:0000313" key="1">
    <source>
        <dbReference type="EMBL" id="MBB5987412.1"/>
    </source>
</evidence>